<evidence type="ECO:0000256" key="4">
    <source>
        <dbReference type="ARBA" id="ARBA00023136"/>
    </source>
</evidence>
<evidence type="ECO:0000313" key="8">
    <source>
        <dbReference type="Proteomes" id="UP001596514"/>
    </source>
</evidence>
<keyword evidence="4" id="KW-0472">Membrane</keyword>
<dbReference type="InterPro" id="IPR003439">
    <property type="entry name" value="ABC_transporter-like_ATP-bd"/>
</dbReference>
<keyword evidence="7" id="KW-0067">ATP-binding</keyword>
<dbReference type="InterPro" id="IPR017871">
    <property type="entry name" value="ABC_transporter-like_CS"/>
</dbReference>
<dbReference type="InterPro" id="IPR039421">
    <property type="entry name" value="Type_1_exporter"/>
</dbReference>
<name>A0ABW2SVD3_9ACTN</name>
<dbReference type="PROSITE" id="PS50929">
    <property type="entry name" value="ABC_TM1F"/>
    <property type="match status" value="1"/>
</dbReference>
<dbReference type="PROSITE" id="PS00211">
    <property type="entry name" value="ABC_TRANSPORTER_1"/>
    <property type="match status" value="1"/>
</dbReference>
<dbReference type="EMBL" id="JBHTEE010000001">
    <property type="protein sequence ID" value="MFC7599431.1"/>
    <property type="molecule type" value="Genomic_DNA"/>
</dbReference>
<keyword evidence="8" id="KW-1185">Reference proteome</keyword>
<dbReference type="Gene3D" id="3.40.50.300">
    <property type="entry name" value="P-loop containing nucleotide triphosphate hydrolases"/>
    <property type="match status" value="1"/>
</dbReference>
<feature type="domain" description="ABC transmembrane type-1" evidence="6">
    <location>
        <begin position="5"/>
        <end position="84"/>
    </location>
</feature>
<accession>A0ABW2SVD3</accession>
<dbReference type="InterPro" id="IPR027417">
    <property type="entry name" value="P-loop_NTPase"/>
</dbReference>
<dbReference type="InterPro" id="IPR036640">
    <property type="entry name" value="ABC1_TM_sf"/>
</dbReference>
<dbReference type="InterPro" id="IPR011527">
    <property type="entry name" value="ABC1_TM_dom"/>
</dbReference>
<dbReference type="PROSITE" id="PS50893">
    <property type="entry name" value="ABC_TRANSPORTER_2"/>
    <property type="match status" value="1"/>
</dbReference>
<keyword evidence="7" id="KW-0547">Nucleotide-binding</keyword>
<evidence type="ECO:0000256" key="2">
    <source>
        <dbReference type="ARBA" id="ARBA00022692"/>
    </source>
</evidence>
<sequence>MNGRRRVSRQARIAGIRGADSHGAMLGLTTLLSMAFLALVAFLAGDLALAGEITVGELVMVVGLSQYLAEPIEVVGGIGAQVAQAHASAGRVAGYLAGPPLVETGARTLPATGAVLRLESLTGRHLSDLSVLSRPGELLGLAIEDPACAGELMDAFATGSASITLDGVPLDELSIPARRAHLVAGPHHVDLFEGTLRSNIDPALALDDDELHATLSASAAADVAALDPAGTDRPVTSDGAAYSGGQRQRIALARALASRAPILVLHDPTTAVDAVTEHRIAAGIRGLRHRPGSRLTTWLVTCSPALLAQCDRVLLVRDGKVTAEGAHRDLATEPDYRELVLR</sequence>
<evidence type="ECO:0000259" key="6">
    <source>
        <dbReference type="PROSITE" id="PS50929"/>
    </source>
</evidence>
<evidence type="ECO:0000259" key="5">
    <source>
        <dbReference type="PROSITE" id="PS50893"/>
    </source>
</evidence>
<dbReference type="Pfam" id="PF00005">
    <property type="entry name" value="ABC_tran"/>
    <property type="match status" value="1"/>
</dbReference>
<dbReference type="RefSeq" id="WP_343966637.1">
    <property type="nucleotide sequence ID" value="NZ_BAAAGK010000043.1"/>
</dbReference>
<dbReference type="SUPFAM" id="SSF90123">
    <property type="entry name" value="ABC transporter transmembrane region"/>
    <property type="match status" value="1"/>
</dbReference>
<evidence type="ECO:0000256" key="1">
    <source>
        <dbReference type="ARBA" id="ARBA00004651"/>
    </source>
</evidence>
<protein>
    <submittedName>
        <fullName evidence="7">ABC transporter ATP-binding protein</fullName>
    </submittedName>
</protein>
<comment type="subcellular location">
    <subcellularLocation>
        <location evidence="1">Cell membrane</location>
        <topology evidence="1">Multi-pass membrane protein</topology>
    </subcellularLocation>
</comment>
<feature type="domain" description="ABC transporter" evidence="5">
    <location>
        <begin position="106"/>
        <end position="342"/>
    </location>
</feature>
<dbReference type="Proteomes" id="UP001596514">
    <property type="component" value="Unassembled WGS sequence"/>
</dbReference>
<dbReference type="GO" id="GO:0005524">
    <property type="term" value="F:ATP binding"/>
    <property type="evidence" value="ECO:0007669"/>
    <property type="project" value="UniProtKB-KW"/>
</dbReference>
<organism evidence="7 8">
    <name type="scientific">Streptosporangium amethystogenes subsp. fukuiense</name>
    <dbReference type="NCBI Taxonomy" id="698418"/>
    <lineage>
        <taxon>Bacteria</taxon>
        <taxon>Bacillati</taxon>
        <taxon>Actinomycetota</taxon>
        <taxon>Actinomycetes</taxon>
        <taxon>Streptosporangiales</taxon>
        <taxon>Streptosporangiaceae</taxon>
        <taxon>Streptosporangium</taxon>
    </lineage>
</organism>
<gene>
    <name evidence="7" type="ORF">ACFQVD_04845</name>
</gene>
<comment type="caution">
    <text evidence="7">The sequence shown here is derived from an EMBL/GenBank/DDBJ whole genome shotgun (WGS) entry which is preliminary data.</text>
</comment>
<evidence type="ECO:0000313" key="7">
    <source>
        <dbReference type="EMBL" id="MFC7599431.1"/>
    </source>
</evidence>
<dbReference type="Gene3D" id="1.20.1560.10">
    <property type="entry name" value="ABC transporter type 1, transmembrane domain"/>
    <property type="match status" value="1"/>
</dbReference>
<dbReference type="PANTHER" id="PTHR43394">
    <property type="entry name" value="ATP-DEPENDENT PERMEASE MDL1, MITOCHONDRIAL"/>
    <property type="match status" value="1"/>
</dbReference>
<reference evidence="8" key="1">
    <citation type="journal article" date="2019" name="Int. J. Syst. Evol. Microbiol.">
        <title>The Global Catalogue of Microorganisms (GCM) 10K type strain sequencing project: providing services to taxonomists for standard genome sequencing and annotation.</title>
        <authorList>
            <consortium name="The Broad Institute Genomics Platform"/>
            <consortium name="The Broad Institute Genome Sequencing Center for Infectious Disease"/>
            <person name="Wu L."/>
            <person name="Ma J."/>
        </authorList>
    </citation>
    <scope>NUCLEOTIDE SEQUENCE [LARGE SCALE GENOMIC DNA]</scope>
    <source>
        <strain evidence="8">JCM 10083</strain>
    </source>
</reference>
<evidence type="ECO:0000256" key="3">
    <source>
        <dbReference type="ARBA" id="ARBA00022989"/>
    </source>
</evidence>
<dbReference type="PANTHER" id="PTHR43394:SF1">
    <property type="entry name" value="ATP-BINDING CASSETTE SUB-FAMILY B MEMBER 10, MITOCHONDRIAL"/>
    <property type="match status" value="1"/>
</dbReference>
<proteinExistence type="predicted"/>
<dbReference type="SUPFAM" id="SSF52540">
    <property type="entry name" value="P-loop containing nucleoside triphosphate hydrolases"/>
    <property type="match status" value="1"/>
</dbReference>
<keyword evidence="2" id="KW-0812">Transmembrane</keyword>
<keyword evidence="3" id="KW-1133">Transmembrane helix</keyword>